<dbReference type="HAMAP" id="MF_02071">
    <property type="entry name" value="RlpA"/>
    <property type="match status" value="1"/>
</dbReference>
<dbReference type="SUPFAM" id="SSF50685">
    <property type="entry name" value="Barwin-like endoglucanases"/>
    <property type="match status" value="1"/>
</dbReference>
<organism evidence="6 7">
    <name type="scientific">Cohaesibacter gelatinilyticus</name>
    <dbReference type="NCBI Taxonomy" id="372072"/>
    <lineage>
        <taxon>Bacteria</taxon>
        <taxon>Pseudomonadati</taxon>
        <taxon>Pseudomonadota</taxon>
        <taxon>Alphaproteobacteria</taxon>
        <taxon>Hyphomicrobiales</taxon>
        <taxon>Cohaesibacteraceae</taxon>
    </lineage>
</organism>
<comment type="similarity">
    <text evidence="3 4">Belongs to the RlpA family.</text>
</comment>
<reference evidence="6 7" key="1">
    <citation type="submission" date="2017-09" db="EMBL/GenBank/DDBJ databases">
        <authorList>
            <person name="Ehlers B."/>
            <person name="Leendertz F.H."/>
        </authorList>
    </citation>
    <scope>NUCLEOTIDE SEQUENCE [LARGE SCALE GENOMIC DNA]</scope>
    <source>
        <strain evidence="6 7">DSM 18289</strain>
    </source>
</reference>
<keyword evidence="7" id="KW-1185">Reference proteome</keyword>
<evidence type="ECO:0000259" key="5">
    <source>
        <dbReference type="Pfam" id="PF03330"/>
    </source>
</evidence>
<evidence type="ECO:0000256" key="1">
    <source>
        <dbReference type="ARBA" id="ARBA00023239"/>
    </source>
</evidence>
<dbReference type="PANTHER" id="PTHR34183">
    <property type="entry name" value="ENDOLYTIC PEPTIDOGLYCAN TRANSGLYCOSYLASE RLPA"/>
    <property type="match status" value="1"/>
</dbReference>
<dbReference type="GO" id="GO:0071555">
    <property type="term" value="P:cell wall organization"/>
    <property type="evidence" value="ECO:0007669"/>
    <property type="project" value="UniProtKB-KW"/>
</dbReference>
<dbReference type="GO" id="GO:0008932">
    <property type="term" value="F:lytic endotransglycosylase activity"/>
    <property type="evidence" value="ECO:0007669"/>
    <property type="project" value="UniProtKB-UniRule"/>
</dbReference>
<dbReference type="InterPro" id="IPR009009">
    <property type="entry name" value="RlpA-like_DPBB"/>
</dbReference>
<feature type="domain" description="RlpA-like protein double-psi beta-barrel" evidence="5">
    <location>
        <begin position="96"/>
        <end position="185"/>
    </location>
</feature>
<dbReference type="NCBIfam" id="TIGR00413">
    <property type="entry name" value="rlpA"/>
    <property type="match status" value="1"/>
</dbReference>
<sequence length="424" mass="46349" precursor="true">MGYHMCYQSDMSFAKKGMKLITGCALAAVLTACSSGGPAPSSGKGKFDPKYGVSASARVAKSRSEFRKGGGHYKIGKPYKVAGKVYRPKHEPGYNKTGKASWYGDDFHGRLTANGEIFDMNTLTAAHPTLPLPSYARVTNLKNGRSVIVRINDRGPYAHNRVIDLSKRVAEVLAFKNDGITNVRVKYIGKARMDGEDGRYLEASYRKRGQPIGDDFRAVPKEGQERRMAAPVMVASNTQTTLTPNSQRKSRTNYLLAHVPTLQASMVSPNPAQLARPANAGWAPIDLVGDGYHPPKAAVKKTTYKLAQAYPVSLNYAPSFSKNRMSSGHDAIADLFSSTEMKSSGLRSALIHKASRISELKRNTRVIGAFKPAYAKRLAREFAALAAIDMEMIEDGSMTLTIAKLKTGVTWNDIRNMHESLGLR</sequence>
<keyword evidence="3" id="KW-0732">Signal</keyword>
<proteinExistence type="inferred from homology"/>
<dbReference type="InterPro" id="IPR036908">
    <property type="entry name" value="RlpA-like_sf"/>
</dbReference>
<dbReference type="GO" id="GO:0000270">
    <property type="term" value="P:peptidoglycan metabolic process"/>
    <property type="evidence" value="ECO:0007669"/>
    <property type="project" value="UniProtKB-UniRule"/>
</dbReference>
<comment type="function">
    <text evidence="3">Lytic transglycosylase with a strong preference for naked glycan strands that lack stem peptides.</text>
</comment>
<dbReference type="GO" id="GO:0009279">
    <property type="term" value="C:cell outer membrane"/>
    <property type="evidence" value="ECO:0007669"/>
    <property type="project" value="TreeGrafter"/>
</dbReference>
<evidence type="ECO:0000313" key="7">
    <source>
        <dbReference type="Proteomes" id="UP000219439"/>
    </source>
</evidence>
<dbReference type="Proteomes" id="UP000219439">
    <property type="component" value="Unassembled WGS sequence"/>
</dbReference>
<feature type="chain" id="PRO_5013413451" description="Endolytic peptidoglycan transglycosylase RlpA" evidence="3">
    <location>
        <begin position="28"/>
        <end position="424"/>
    </location>
</feature>
<dbReference type="AlphaFoldDB" id="A0A285NDV7"/>
<dbReference type="InterPro" id="IPR034718">
    <property type="entry name" value="RlpA"/>
</dbReference>
<evidence type="ECO:0000256" key="4">
    <source>
        <dbReference type="RuleBase" id="RU003495"/>
    </source>
</evidence>
<dbReference type="EMBL" id="OBEL01000001">
    <property type="protein sequence ID" value="SNZ07684.1"/>
    <property type="molecule type" value="Genomic_DNA"/>
</dbReference>
<evidence type="ECO:0000313" key="6">
    <source>
        <dbReference type="EMBL" id="SNZ07684.1"/>
    </source>
</evidence>
<keyword evidence="6" id="KW-0449">Lipoprotein</keyword>
<dbReference type="PANTHER" id="PTHR34183:SF1">
    <property type="entry name" value="ENDOLYTIC PEPTIDOGLYCAN TRANSGLYCOSYLASE RLPA"/>
    <property type="match status" value="1"/>
</dbReference>
<dbReference type="Gene3D" id="2.40.40.10">
    <property type="entry name" value="RlpA-like domain"/>
    <property type="match status" value="1"/>
</dbReference>
<dbReference type="Pfam" id="PF03330">
    <property type="entry name" value="DPBB_1"/>
    <property type="match status" value="1"/>
</dbReference>
<dbReference type="InterPro" id="IPR012997">
    <property type="entry name" value="RplA"/>
</dbReference>
<feature type="signal peptide" evidence="3">
    <location>
        <begin position="1"/>
        <end position="27"/>
    </location>
</feature>
<protein>
    <recommendedName>
        <fullName evidence="3">Endolytic peptidoglycan transglycosylase RlpA</fullName>
        <ecNumber evidence="3">4.2.2.-</ecNumber>
    </recommendedName>
</protein>
<evidence type="ECO:0000256" key="3">
    <source>
        <dbReference type="HAMAP-Rule" id="MF_02071"/>
    </source>
</evidence>
<keyword evidence="1 3" id="KW-0456">Lyase</keyword>
<accession>A0A285NDV7</accession>
<evidence type="ECO:0000256" key="2">
    <source>
        <dbReference type="ARBA" id="ARBA00023316"/>
    </source>
</evidence>
<dbReference type="EC" id="4.2.2.-" evidence="3"/>
<keyword evidence="2 3" id="KW-0961">Cell wall biogenesis/degradation</keyword>
<dbReference type="CDD" id="cd22268">
    <property type="entry name" value="DPBB_RlpA-like"/>
    <property type="match status" value="1"/>
</dbReference>
<gene>
    <name evidence="3" type="primary">rlpA</name>
    <name evidence="6" type="ORF">SAMN06265368_1217</name>
</gene>
<name>A0A285NDV7_9HYPH</name>